<dbReference type="InterPro" id="IPR000192">
    <property type="entry name" value="Aminotrans_V_dom"/>
</dbReference>
<dbReference type="InterPro" id="IPR020578">
    <property type="entry name" value="Aminotrans_V_PyrdxlP_BS"/>
</dbReference>
<dbReference type="Pfam" id="PF00266">
    <property type="entry name" value="Aminotran_5"/>
    <property type="match status" value="1"/>
</dbReference>
<dbReference type="GO" id="GO:0006534">
    <property type="term" value="P:cysteine metabolic process"/>
    <property type="evidence" value="ECO:0007669"/>
    <property type="project" value="UniProtKB-UniRule"/>
</dbReference>
<dbReference type="InterPro" id="IPR010970">
    <property type="entry name" value="Cys_dSase_SufS"/>
</dbReference>
<name>A0A7J4JTP0_9ARCH</name>
<protein>
    <recommendedName>
        <fullName evidence="3 8">Cysteine desulfurase</fullName>
        <ecNumber evidence="3 8">2.8.1.7</ecNumber>
    </recommendedName>
</protein>
<comment type="catalytic activity">
    <reaction evidence="6 8">
        <text>(sulfur carrier)-H + L-cysteine = (sulfur carrier)-SH + L-alanine</text>
        <dbReference type="Rhea" id="RHEA:43892"/>
        <dbReference type="Rhea" id="RHEA-COMP:14737"/>
        <dbReference type="Rhea" id="RHEA-COMP:14739"/>
        <dbReference type="ChEBI" id="CHEBI:29917"/>
        <dbReference type="ChEBI" id="CHEBI:35235"/>
        <dbReference type="ChEBI" id="CHEBI:57972"/>
        <dbReference type="ChEBI" id="CHEBI:64428"/>
        <dbReference type="EC" id="2.8.1.7"/>
    </reaction>
</comment>
<dbReference type="Proteomes" id="UP000590964">
    <property type="component" value="Unassembled WGS sequence"/>
</dbReference>
<dbReference type="EC" id="2.8.1.7" evidence="3 8"/>
<evidence type="ECO:0000313" key="10">
    <source>
        <dbReference type="EMBL" id="HIH21162.1"/>
    </source>
</evidence>
<evidence type="ECO:0000256" key="1">
    <source>
        <dbReference type="ARBA" id="ARBA00001933"/>
    </source>
</evidence>
<evidence type="ECO:0000256" key="8">
    <source>
        <dbReference type="RuleBase" id="RU004506"/>
    </source>
</evidence>
<dbReference type="EMBL" id="DUFW01000008">
    <property type="protein sequence ID" value="HIH21162.1"/>
    <property type="molecule type" value="Genomic_DNA"/>
</dbReference>
<comment type="function">
    <text evidence="8">Catalyzes the removal of elemental sulfur and selenium atoms from L-cysteine, L-cystine, L-selenocysteine, and L-selenocystine to produce L-alanine.</text>
</comment>
<dbReference type="InterPro" id="IPR015424">
    <property type="entry name" value="PyrdxlP-dep_Trfase"/>
</dbReference>
<dbReference type="AlphaFoldDB" id="A0A7J4JTP0"/>
<dbReference type="GO" id="GO:0030170">
    <property type="term" value="F:pyridoxal phosphate binding"/>
    <property type="evidence" value="ECO:0007669"/>
    <property type="project" value="UniProtKB-UniRule"/>
</dbReference>
<evidence type="ECO:0000256" key="4">
    <source>
        <dbReference type="ARBA" id="ARBA00022679"/>
    </source>
</evidence>
<dbReference type="PROSITE" id="PS00595">
    <property type="entry name" value="AA_TRANSFER_CLASS_5"/>
    <property type="match status" value="1"/>
</dbReference>
<reference evidence="11" key="1">
    <citation type="journal article" date="2020" name="bioRxiv">
        <title>A rank-normalized archaeal taxonomy based on genome phylogeny resolves widespread incomplete and uneven classifications.</title>
        <authorList>
            <person name="Rinke C."/>
            <person name="Chuvochina M."/>
            <person name="Mussig A.J."/>
            <person name="Chaumeil P.-A."/>
            <person name="Waite D.W."/>
            <person name="Whitman W.B."/>
            <person name="Parks D.H."/>
            <person name="Hugenholtz P."/>
        </authorList>
    </citation>
    <scope>NUCLEOTIDE SEQUENCE [LARGE SCALE GENOMIC DNA]</scope>
</reference>
<feature type="domain" description="Aminotransferase class V" evidence="9">
    <location>
        <begin position="25"/>
        <end position="399"/>
    </location>
</feature>
<evidence type="ECO:0000256" key="5">
    <source>
        <dbReference type="ARBA" id="ARBA00022898"/>
    </source>
</evidence>
<dbReference type="Gene3D" id="3.40.640.10">
    <property type="entry name" value="Type I PLP-dependent aspartate aminotransferase-like (Major domain)"/>
    <property type="match status" value="1"/>
</dbReference>
<dbReference type="GO" id="GO:0031071">
    <property type="term" value="F:cysteine desulfurase activity"/>
    <property type="evidence" value="ECO:0007669"/>
    <property type="project" value="UniProtKB-UniRule"/>
</dbReference>
<evidence type="ECO:0000256" key="7">
    <source>
        <dbReference type="RuleBase" id="RU004504"/>
    </source>
</evidence>
<comment type="cofactor">
    <cofactor evidence="1 7">
        <name>pyridoxal 5'-phosphate</name>
        <dbReference type="ChEBI" id="CHEBI:597326"/>
    </cofactor>
</comment>
<dbReference type="Gene3D" id="3.90.1150.10">
    <property type="entry name" value="Aspartate Aminotransferase, domain 1"/>
    <property type="match status" value="1"/>
</dbReference>
<gene>
    <name evidence="10" type="ORF">HA222_00670</name>
</gene>
<accession>A0A7J4JTP0</accession>
<dbReference type="PANTHER" id="PTHR43586:SF8">
    <property type="entry name" value="CYSTEINE DESULFURASE 1, CHLOROPLASTIC"/>
    <property type="match status" value="1"/>
</dbReference>
<evidence type="ECO:0000256" key="3">
    <source>
        <dbReference type="ARBA" id="ARBA00012239"/>
    </source>
</evidence>
<dbReference type="InterPro" id="IPR015422">
    <property type="entry name" value="PyrdxlP-dep_Trfase_small"/>
</dbReference>
<dbReference type="NCBIfam" id="TIGR01979">
    <property type="entry name" value="sufS"/>
    <property type="match status" value="1"/>
</dbReference>
<organism evidence="10 11">
    <name type="scientific">Candidatus Iainarchaeum sp</name>
    <dbReference type="NCBI Taxonomy" id="3101447"/>
    <lineage>
        <taxon>Archaea</taxon>
        <taxon>Candidatus Iainarchaeota</taxon>
        <taxon>Candidatus Iainarchaeia</taxon>
        <taxon>Candidatus Iainarchaeales</taxon>
        <taxon>Candidatus Iainarchaeaceae</taxon>
        <taxon>Candidatus Iainarchaeum</taxon>
    </lineage>
</organism>
<keyword evidence="4 8" id="KW-0808">Transferase</keyword>
<keyword evidence="5 8" id="KW-0663">Pyridoxal phosphate</keyword>
<evidence type="ECO:0000256" key="6">
    <source>
        <dbReference type="ARBA" id="ARBA00050776"/>
    </source>
</evidence>
<dbReference type="PANTHER" id="PTHR43586">
    <property type="entry name" value="CYSTEINE DESULFURASE"/>
    <property type="match status" value="1"/>
</dbReference>
<comment type="caution">
    <text evidence="10">The sequence shown here is derived from an EMBL/GenBank/DDBJ whole genome shotgun (WGS) entry which is preliminary data.</text>
</comment>
<evidence type="ECO:0000256" key="2">
    <source>
        <dbReference type="ARBA" id="ARBA00010447"/>
    </source>
</evidence>
<dbReference type="InterPro" id="IPR015421">
    <property type="entry name" value="PyrdxlP-dep_Trfase_major"/>
</dbReference>
<dbReference type="SUPFAM" id="SSF53383">
    <property type="entry name" value="PLP-dependent transferases"/>
    <property type="match status" value="1"/>
</dbReference>
<evidence type="ECO:0000313" key="11">
    <source>
        <dbReference type="Proteomes" id="UP000590964"/>
    </source>
</evidence>
<dbReference type="CDD" id="cd06453">
    <property type="entry name" value="SufS_like"/>
    <property type="match status" value="1"/>
</dbReference>
<sequence length="411" mass="46269">MGLNVEELRQDFPILQKRFEGKPLVYLDNAATSLKPVQVIEKEMEYYREYTANIHRGMHKMSEQASREFEKAHEKAAKFIGAKGIEEIVFTRNATESFNLIAYSLLNEGFFKKGDEVLVSKMEHHANLVPWQFLERKAGVKLEFVELNKNFTLDFEDLEKKLNEKTRLVSLTQASNTVASIVDVKKAGEIVRKNSSALFAVDGAQAVPHFPVSVKSIGCDFYCFSSHKMLGPTGIGVLYGKKELLEKMQPFQYGGDMIKEVQWHSSSWNELPFKFEAGTPAIAQGIGFGAAIDYLQKLGLENVRKHEKEITKHALERIKEVKGVKVFGPEDLEKRNGIVLFDAGKLDCHDIALALDEAANVAIRSGMHCAQPIVESINPKGLARASFYLYNTKEEIDVFVESLKEILGTFK</sequence>
<comment type="similarity">
    <text evidence="2 8">Belongs to the class-V pyridoxal-phosphate-dependent aminotransferase family. Csd subfamily.</text>
</comment>
<proteinExistence type="inferred from homology"/>
<evidence type="ECO:0000259" key="9">
    <source>
        <dbReference type="Pfam" id="PF00266"/>
    </source>
</evidence>